<feature type="repeat" description="ANK" evidence="7">
    <location>
        <begin position="205"/>
        <end position="232"/>
    </location>
</feature>
<dbReference type="PROSITE" id="PS50088">
    <property type="entry name" value="ANK_REPEAT"/>
    <property type="match status" value="5"/>
</dbReference>
<gene>
    <name evidence="11" type="ORF">P3X46_002679</name>
</gene>
<feature type="region of interest" description="Disordered" evidence="8">
    <location>
        <begin position="82"/>
        <end position="103"/>
    </location>
</feature>
<dbReference type="InterPro" id="IPR002110">
    <property type="entry name" value="Ankyrin_rpt"/>
</dbReference>
<feature type="repeat" description="ANK" evidence="7">
    <location>
        <begin position="307"/>
        <end position="340"/>
    </location>
</feature>
<evidence type="ECO:0000259" key="10">
    <source>
        <dbReference type="Pfam" id="PF13962"/>
    </source>
</evidence>
<dbReference type="EMBL" id="JARPOI010000002">
    <property type="protein sequence ID" value="KAJ9187194.1"/>
    <property type="molecule type" value="Genomic_DNA"/>
</dbReference>
<reference evidence="11" key="1">
    <citation type="journal article" date="2023" name="Plant Biotechnol. J.">
        <title>Chromosome-level wild Hevea brasiliensis genome provides new tools for genomic-assisted breeding and valuable loci to elevate rubber yield.</title>
        <authorList>
            <person name="Cheng H."/>
            <person name="Song X."/>
            <person name="Hu Y."/>
            <person name="Wu T."/>
            <person name="Yang Q."/>
            <person name="An Z."/>
            <person name="Feng S."/>
            <person name="Deng Z."/>
            <person name="Wu W."/>
            <person name="Zeng X."/>
            <person name="Tu M."/>
            <person name="Wang X."/>
            <person name="Huang H."/>
        </authorList>
    </citation>
    <scope>NUCLEOTIDE SEQUENCE</scope>
    <source>
        <strain evidence="11">MT/VB/25A 57/8</strain>
    </source>
</reference>
<feature type="transmembrane region" description="Helical" evidence="9">
    <location>
        <begin position="540"/>
        <end position="565"/>
    </location>
</feature>
<evidence type="ECO:0000256" key="7">
    <source>
        <dbReference type="PROSITE-ProRule" id="PRU00023"/>
    </source>
</evidence>
<feature type="transmembrane region" description="Helical" evidence="9">
    <location>
        <begin position="514"/>
        <end position="534"/>
    </location>
</feature>
<feature type="transmembrane region" description="Helical" evidence="9">
    <location>
        <begin position="425"/>
        <end position="451"/>
    </location>
</feature>
<dbReference type="Pfam" id="PF13962">
    <property type="entry name" value="PGG"/>
    <property type="match status" value="1"/>
</dbReference>
<feature type="domain" description="PGG" evidence="10">
    <location>
        <begin position="421"/>
        <end position="533"/>
    </location>
</feature>
<proteinExistence type="predicted"/>
<keyword evidence="4 9" id="KW-1133">Transmembrane helix</keyword>
<dbReference type="SMART" id="SM00248">
    <property type="entry name" value="ANK"/>
    <property type="match status" value="7"/>
</dbReference>
<comment type="caution">
    <text evidence="11">The sequence shown here is derived from an EMBL/GenBank/DDBJ whole genome shotgun (WGS) entry which is preliminary data.</text>
</comment>
<organism evidence="11 12">
    <name type="scientific">Hevea brasiliensis</name>
    <name type="common">Para rubber tree</name>
    <name type="synonym">Siphonia brasiliensis</name>
    <dbReference type="NCBI Taxonomy" id="3981"/>
    <lineage>
        <taxon>Eukaryota</taxon>
        <taxon>Viridiplantae</taxon>
        <taxon>Streptophyta</taxon>
        <taxon>Embryophyta</taxon>
        <taxon>Tracheophyta</taxon>
        <taxon>Spermatophyta</taxon>
        <taxon>Magnoliopsida</taxon>
        <taxon>eudicotyledons</taxon>
        <taxon>Gunneridae</taxon>
        <taxon>Pentapetalae</taxon>
        <taxon>rosids</taxon>
        <taxon>fabids</taxon>
        <taxon>Malpighiales</taxon>
        <taxon>Euphorbiaceae</taxon>
        <taxon>Crotonoideae</taxon>
        <taxon>Micrandreae</taxon>
        <taxon>Hevea</taxon>
    </lineage>
</organism>
<feature type="repeat" description="ANK" evidence="7">
    <location>
        <begin position="239"/>
        <end position="271"/>
    </location>
</feature>
<evidence type="ECO:0000256" key="2">
    <source>
        <dbReference type="ARBA" id="ARBA00022692"/>
    </source>
</evidence>
<feature type="compositionally biased region" description="Basic and acidic residues" evidence="8">
    <location>
        <begin position="1"/>
        <end position="15"/>
    </location>
</feature>
<keyword evidence="2 9" id="KW-0812">Transmembrane</keyword>
<dbReference type="InterPro" id="IPR026961">
    <property type="entry name" value="PGG_dom"/>
</dbReference>
<feature type="compositionally biased region" description="Basic and acidic residues" evidence="8">
    <location>
        <begin position="85"/>
        <end position="100"/>
    </location>
</feature>
<evidence type="ECO:0000256" key="8">
    <source>
        <dbReference type="SAM" id="MobiDB-lite"/>
    </source>
</evidence>
<feature type="region of interest" description="Disordered" evidence="8">
    <location>
        <begin position="1"/>
        <end position="48"/>
    </location>
</feature>
<dbReference type="PANTHER" id="PTHR24186">
    <property type="entry name" value="PROTEIN PHOSPHATASE 1 REGULATORY SUBUNIT"/>
    <property type="match status" value="1"/>
</dbReference>
<dbReference type="InterPro" id="IPR036770">
    <property type="entry name" value="Ankyrin_rpt-contain_sf"/>
</dbReference>
<keyword evidence="6 9" id="KW-0472">Membrane</keyword>
<evidence type="ECO:0000256" key="6">
    <source>
        <dbReference type="ARBA" id="ARBA00023136"/>
    </source>
</evidence>
<feature type="repeat" description="ANK" evidence="7">
    <location>
        <begin position="273"/>
        <end position="305"/>
    </location>
</feature>
<feature type="repeat" description="ANK" evidence="7">
    <location>
        <begin position="171"/>
        <end position="192"/>
    </location>
</feature>
<dbReference type="PROSITE" id="PS50297">
    <property type="entry name" value="ANK_REP_REGION"/>
    <property type="match status" value="4"/>
</dbReference>
<evidence type="ECO:0000256" key="4">
    <source>
        <dbReference type="ARBA" id="ARBA00022989"/>
    </source>
</evidence>
<keyword evidence="12" id="KW-1185">Reference proteome</keyword>
<feature type="transmembrane region" description="Helical" evidence="9">
    <location>
        <begin position="471"/>
        <end position="493"/>
    </location>
</feature>
<dbReference type="Proteomes" id="UP001174677">
    <property type="component" value="Chromosome 2"/>
</dbReference>
<dbReference type="Gene3D" id="1.25.40.20">
    <property type="entry name" value="Ankyrin repeat-containing domain"/>
    <property type="match status" value="3"/>
</dbReference>
<name>A0ABQ9N8N8_HEVBR</name>
<dbReference type="PANTHER" id="PTHR24186:SF8">
    <property type="entry name" value="ANKYRIN REPEAT FAMILY PROTEIN"/>
    <property type="match status" value="1"/>
</dbReference>
<keyword evidence="3" id="KW-0677">Repeat</keyword>
<evidence type="ECO:0000256" key="5">
    <source>
        <dbReference type="ARBA" id="ARBA00023043"/>
    </source>
</evidence>
<protein>
    <recommendedName>
        <fullName evidence="10">PGG domain-containing protein</fullName>
    </recommendedName>
</protein>
<evidence type="ECO:0000256" key="1">
    <source>
        <dbReference type="ARBA" id="ARBA00004141"/>
    </source>
</evidence>
<sequence length="607" mass="66928">MKMEKQSSFKVRTMEKQQSFKQKVMEKHPSFRGGTENHSTPRGLMEKHPSFRGALEKQKSFRGFMEKQKSFRSVMERQLSFIGGGDRKKSKESPGKRGDSQIHLAARAGNLSRVREILQNCDGNDAKVLLAIQNQEGETPLYAAAEHGHAMVAAEMLGYMDLETASVAARNGFDPFHIAAKQGHLEVLKELLHGFPNLVMTTDLSCTTALHTAATQGYVDVVNLLLETDSNLVKIARNNGKTALHSAARMGHLEVVRSLLGKDPSTGLRTDKKGQTALHMAVKGQNEEIVLELLKPDPSVMSLEDNKGNTALHIATKKGRTQNIRCLLSVEGITVNATNKAGETPLDIAEKLDIPEIVSILKGAGAVNSKDLGKPPNPAKQLKQTVSDIKHDVESQLQQTRQTGFRVQKIAKRLKKLHISGLNNAINSATVVAVLIATVAFAAIFTVPGQYVEDKEKGTSLGQAHIAKNPAFLVFFVFDSLALFISLAVVVVQTSVVVIEQKAKKQLVFVINKLMWLACLFISISFVSLTYVVVGQKSRWLAIYATVIGGSIMLTTIGSMCYCVILHRMEESRLRSIRRESRSRSYSMSMVSEQEILDSEYKRMYAL</sequence>
<dbReference type="SUPFAM" id="SSF48403">
    <property type="entry name" value="Ankyrin repeat"/>
    <property type="match status" value="1"/>
</dbReference>
<keyword evidence="5 7" id="KW-0040">ANK repeat</keyword>
<comment type="subcellular location">
    <subcellularLocation>
        <location evidence="1">Membrane</location>
        <topology evidence="1">Multi-pass membrane protein</topology>
    </subcellularLocation>
</comment>
<evidence type="ECO:0000256" key="9">
    <source>
        <dbReference type="SAM" id="Phobius"/>
    </source>
</evidence>
<accession>A0ABQ9N8N8</accession>
<evidence type="ECO:0000256" key="3">
    <source>
        <dbReference type="ARBA" id="ARBA00022737"/>
    </source>
</evidence>
<evidence type="ECO:0000313" key="12">
    <source>
        <dbReference type="Proteomes" id="UP001174677"/>
    </source>
</evidence>
<dbReference type="Pfam" id="PF12796">
    <property type="entry name" value="Ank_2"/>
    <property type="match status" value="2"/>
</dbReference>
<evidence type="ECO:0000313" key="11">
    <source>
        <dbReference type="EMBL" id="KAJ9187194.1"/>
    </source>
</evidence>